<dbReference type="PANTHER" id="PTHR13018:SF26">
    <property type="entry name" value="DOMAIN PROTEIN, PUTATIVE (AFU_ORTHOLOGUE AFUA_5G10920)-RELATED"/>
    <property type="match status" value="1"/>
</dbReference>
<evidence type="ECO:0000256" key="1">
    <source>
        <dbReference type="ARBA" id="ARBA00004141"/>
    </source>
</evidence>
<feature type="transmembrane region" description="Helical" evidence="8">
    <location>
        <begin position="539"/>
        <end position="567"/>
    </location>
</feature>
<feature type="compositionally biased region" description="Polar residues" evidence="7">
    <location>
        <begin position="740"/>
        <end position="752"/>
    </location>
</feature>
<evidence type="ECO:0000256" key="3">
    <source>
        <dbReference type="ARBA" id="ARBA00022448"/>
    </source>
</evidence>
<feature type="transmembrane region" description="Helical" evidence="8">
    <location>
        <begin position="25"/>
        <end position="43"/>
    </location>
</feature>
<feature type="transmembrane region" description="Helical" evidence="8">
    <location>
        <begin position="613"/>
        <end position="631"/>
    </location>
</feature>
<keyword evidence="6 8" id="KW-0472">Membrane</keyword>
<dbReference type="Pfam" id="PF13967">
    <property type="entry name" value="RSN1_TM"/>
    <property type="match status" value="1"/>
</dbReference>
<reference evidence="13" key="1">
    <citation type="submission" date="2021-03" db="EMBL/GenBank/DDBJ databases">
        <authorList>
            <person name="Tagirdzhanova G."/>
        </authorList>
    </citation>
    <scope>NUCLEOTIDE SEQUENCE</scope>
</reference>
<feature type="transmembrane region" description="Helical" evidence="8">
    <location>
        <begin position="651"/>
        <end position="672"/>
    </location>
</feature>
<name>A0A8H3FS88_9LECA</name>
<evidence type="ECO:0000256" key="2">
    <source>
        <dbReference type="ARBA" id="ARBA00007779"/>
    </source>
</evidence>
<comment type="similarity">
    <text evidence="2">Belongs to the CSC1 (TC 1.A.17) family.</text>
</comment>
<feature type="domain" description="CSC1/OSCA1-like 7TM region" evidence="9">
    <location>
        <begin position="397"/>
        <end position="670"/>
    </location>
</feature>
<evidence type="ECO:0000259" key="11">
    <source>
        <dbReference type="Pfam" id="PF13967"/>
    </source>
</evidence>
<dbReference type="AlphaFoldDB" id="A0A8H3FS88"/>
<feature type="transmembrane region" description="Helical" evidence="8">
    <location>
        <begin position="108"/>
        <end position="129"/>
    </location>
</feature>
<dbReference type="GO" id="GO:0005227">
    <property type="term" value="F:calcium-activated cation channel activity"/>
    <property type="evidence" value="ECO:0007669"/>
    <property type="project" value="InterPro"/>
</dbReference>
<comment type="caution">
    <text evidence="13">The sequence shown here is derived from an EMBL/GenBank/DDBJ whole genome shotgun (WGS) entry which is preliminary data.</text>
</comment>
<evidence type="ECO:0000256" key="5">
    <source>
        <dbReference type="ARBA" id="ARBA00022989"/>
    </source>
</evidence>
<dbReference type="GO" id="GO:0005886">
    <property type="term" value="C:plasma membrane"/>
    <property type="evidence" value="ECO:0007669"/>
    <property type="project" value="TreeGrafter"/>
</dbReference>
<feature type="region of interest" description="Disordered" evidence="7">
    <location>
        <begin position="739"/>
        <end position="761"/>
    </location>
</feature>
<dbReference type="OrthoDB" id="1076608at2759"/>
<keyword evidence="4 8" id="KW-0812">Transmembrane</keyword>
<feature type="domain" description="10TM putative phosphate transporter extracellular tail" evidence="10">
    <location>
        <begin position="771"/>
        <end position="863"/>
    </location>
</feature>
<keyword evidence="3" id="KW-0813">Transport</keyword>
<evidence type="ECO:0000259" key="10">
    <source>
        <dbReference type="Pfam" id="PF12621"/>
    </source>
</evidence>
<dbReference type="PANTHER" id="PTHR13018">
    <property type="entry name" value="PROBABLE MEMBRANE PROTEIN DUF221-RELATED"/>
    <property type="match status" value="1"/>
</dbReference>
<evidence type="ECO:0000256" key="8">
    <source>
        <dbReference type="SAM" id="Phobius"/>
    </source>
</evidence>
<gene>
    <name evidence="13" type="ORF">HETSPECPRED_006752</name>
</gene>
<proteinExistence type="inferred from homology"/>
<evidence type="ECO:0000256" key="7">
    <source>
        <dbReference type="SAM" id="MobiDB-lite"/>
    </source>
</evidence>
<dbReference type="EMBL" id="CAJPDS010000047">
    <property type="protein sequence ID" value="CAF9928142.1"/>
    <property type="molecule type" value="Genomic_DNA"/>
</dbReference>
<dbReference type="Pfam" id="PF02714">
    <property type="entry name" value="RSN1_7TM"/>
    <property type="match status" value="1"/>
</dbReference>
<feature type="transmembrane region" description="Helical" evidence="8">
    <location>
        <begin position="445"/>
        <end position="473"/>
    </location>
</feature>
<feature type="transmembrane region" description="Helical" evidence="8">
    <location>
        <begin position="493"/>
        <end position="518"/>
    </location>
</feature>
<dbReference type="Pfam" id="PF12621">
    <property type="entry name" value="PHM7_ext"/>
    <property type="match status" value="1"/>
</dbReference>
<evidence type="ECO:0000313" key="13">
    <source>
        <dbReference type="EMBL" id="CAF9928142.1"/>
    </source>
</evidence>
<dbReference type="InterPro" id="IPR003864">
    <property type="entry name" value="CSC1/OSCA1-like_7TM"/>
</dbReference>
<feature type="compositionally biased region" description="Basic and acidic residues" evidence="7">
    <location>
        <begin position="266"/>
        <end position="281"/>
    </location>
</feature>
<sequence length="871" mass="97638">MSTGEAASATGDQDNSPSFAQLYDTFIPVFVVAVITVAVFLILRRVLTRNYAPRTFLKSLRPQERSPDLPNGLFNWIGKFNQIPDTYVLNHQSLDGFLLLRYLKISSAICLFGCFITMPILFPVTITGGGPNKELNLLSFGNVVNKNRYYAHTFVAWIFCSFVMYMVARESIYYINLRQAYLLSPLYAGRMSSRTVLFTSVPEEYLDETKLRRMYGKQVKNLWIANECKEIEETVKERDKVAMKLEAAETKLVKIANAARLKSIKKGGERDGGSTLDRDGDGESGSVAARWIQPKQRPTHRLKPIIGKKVDTINWCRSELERLIPKITSMQARYRAGEAKFIPSVFIEFYTQGDAQSAYQSLAHHQPLHMSPRFIGINPEEVIWKNLKINWASRVVRNIATMAFVAALIIFWSIPVAFVGAVSNIHNVISVAPWLAWIDKIPASLLGVIQGLLPSILLAVLMALLPIILRLMAKLGGCPSVPAVELRVQNSYFLFQVIQVFLITTLSSSAAAAGADIYHDPTKATSLLAQNLPKASNFYISYFILQGLTISSKAVLQIVGVILFLVLGKFLDNTPRKIFKRWSSLSGLSWGTVFPVYTNLTVIAITYSTIAPLVLGFATVGLYLIYLAYRYNLLFVFGCDIDTKGLVYPRALQQTTTGVYLSVLCLIGLLAIRTAIGPLILMIVFLVFMILFHISLNSAIDPLLNYLPKSLEAEEESLLALEDGKSNGDNMVNEKGTHVAAQSTLGRSSDTSAGHDLPAPPQKKPNFLSKWLFPHKYTDYYTLRRLVPRGFAEIAYDEITERDAYYHPAISSYTPILWIPRDEMGVSQQECRHSSKIIPMTDQSAHFDDKNKLVWDQDSGNPPIYEEKVYF</sequence>
<feature type="domain" description="CSC1/OSCA1-like N-terminal transmembrane" evidence="11">
    <location>
        <begin position="22"/>
        <end position="170"/>
    </location>
</feature>
<evidence type="ECO:0000256" key="6">
    <source>
        <dbReference type="ARBA" id="ARBA00023136"/>
    </source>
</evidence>
<keyword evidence="5 8" id="KW-1133">Transmembrane helix</keyword>
<evidence type="ECO:0000256" key="4">
    <source>
        <dbReference type="ARBA" id="ARBA00022692"/>
    </source>
</evidence>
<organism evidence="13 14">
    <name type="scientific">Heterodermia speciosa</name>
    <dbReference type="NCBI Taxonomy" id="116794"/>
    <lineage>
        <taxon>Eukaryota</taxon>
        <taxon>Fungi</taxon>
        <taxon>Dikarya</taxon>
        <taxon>Ascomycota</taxon>
        <taxon>Pezizomycotina</taxon>
        <taxon>Lecanoromycetes</taxon>
        <taxon>OSLEUM clade</taxon>
        <taxon>Lecanoromycetidae</taxon>
        <taxon>Caliciales</taxon>
        <taxon>Physciaceae</taxon>
        <taxon>Heterodermia</taxon>
    </lineage>
</organism>
<dbReference type="InterPro" id="IPR045122">
    <property type="entry name" value="Csc1-like"/>
</dbReference>
<keyword evidence="14" id="KW-1185">Reference proteome</keyword>
<dbReference type="Pfam" id="PF14703">
    <property type="entry name" value="PHM7_cyt"/>
    <property type="match status" value="1"/>
</dbReference>
<dbReference type="InterPro" id="IPR032880">
    <property type="entry name" value="CSC1/OSCA1-like_N"/>
</dbReference>
<feature type="transmembrane region" description="Helical" evidence="8">
    <location>
        <begin position="149"/>
        <end position="168"/>
    </location>
</feature>
<feature type="region of interest" description="Disordered" evidence="7">
    <location>
        <begin position="266"/>
        <end position="293"/>
    </location>
</feature>
<feature type="domain" description="CSC1/OSCA1-like cytosolic" evidence="12">
    <location>
        <begin position="193"/>
        <end position="386"/>
    </location>
</feature>
<evidence type="ECO:0000313" key="14">
    <source>
        <dbReference type="Proteomes" id="UP000664521"/>
    </source>
</evidence>
<accession>A0A8H3FS88</accession>
<dbReference type="InterPro" id="IPR027815">
    <property type="entry name" value="CSC1/OSCA1-like_cyt"/>
</dbReference>
<feature type="transmembrane region" description="Helical" evidence="8">
    <location>
        <begin position="587"/>
        <end position="606"/>
    </location>
</feature>
<dbReference type="Proteomes" id="UP000664521">
    <property type="component" value="Unassembled WGS sequence"/>
</dbReference>
<dbReference type="InterPro" id="IPR022257">
    <property type="entry name" value="PHM7_ext"/>
</dbReference>
<protein>
    <submittedName>
        <fullName evidence="13">Uncharacterized protein</fullName>
    </submittedName>
</protein>
<evidence type="ECO:0000259" key="9">
    <source>
        <dbReference type="Pfam" id="PF02714"/>
    </source>
</evidence>
<comment type="subcellular location">
    <subcellularLocation>
        <location evidence="1">Membrane</location>
        <topology evidence="1">Multi-pass membrane protein</topology>
    </subcellularLocation>
</comment>
<evidence type="ECO:0000259" key="12">
    <source>
        <dbReference type="Pfam" id="PF14703"/>
    </source>
</evidence>